<dbReference type="EMBL" id="DTLB01000034">
    <property type="protein sequence ID" value="HFW32377.1"/>
    <property type="molecule type" value="Genomic_DNA"/>
</dbReference>
<dbReference type="PANTHER" id="PTHR43003">
    <property type="entry name" value="DNA-3-METHYLADENINE GLYCOSYLASE"/>
    <property type="match status" value="1"/>
</dbReference>
<dbReference type="Pfam" id="PF00730">
    <property type="entry name" value="HhH-GPD"/>
    <property type="match status" value="1"/>
</dbReference>
<dbReference type="SUPFAM" id="SSF48150">
    <property type="entry name" value="DNA-glycosylase"/>
    <property type="match status" value="1"/>
</dbReference>
<dbReference type="Gene3D" id="1.10.1670.10">
    <property type="entry name" value="Helix-hairpin-Helix base-excision DNA repair enzymes (C-terminal)"/>
    <property type="match status" value="1"/>
</dbReference>
<dbReference type="InterPro" id="IPR037046">
    <property type="entry name" value="AlkA_N_sf"/>
</dbReference>
<dbReference type="InterPro" id="IPR051912">
    <property type="entry name" value="Alkylbase_DNA_Glycosylase/TA"/>
</dbReference>
<reference evidence="4" key="1">
    <citation type="journal article" date="2020" name="mSystems">
        <title>Genome- and Community-Level Interaction Insights into Carbon Utilization and Element Cycling Functions of Hydrothermarchaeota in Hydrothermal Sediment.</title>
        <authorList>
            <person name="Zhou Z."/>
            <person name="Liu Y."/>
            <person name="Xu W."/>
            <person name="Pan J."/>
            <person name="Luo Z.H."/>
            <person name="Li M."/>
        </authorList>
    </citation>
    <scope>NUCLEOTIDE SEQUENCE [LARGE SCALE GENOMIC DNA]</scope>
    <source>
        <strain evidence="4">SpSt-87</strain>
    </source>
</reference>
<evidence type="ECO:0000259" key="3">
    <source>
        <dbReference type="SMART" id="SM00478"/>
    </source>
</evidence>
<comment type="caution">
    <text evidence="4">The sequence shown here is derived from an EMBL/GenBank/DDBJ whole genome shotgun (WGS) entry which is preliminary data.</text>
</comment>
<name>A0A7C3MAP0_ARCFL</name>
<proteinExistence type="predicted"/>
<dbReference type="GO" id="GO:0043916">
    <property type="term" value="F:DNA-7-methylguanine glycosylase activity"/>
    <property type="evidence" value="ECO:0007669"/>
    <property type="project" value="TreeGrafter"/>
</dbReference>
<accession>A0A7C3MAP0</accession>
<feature type="domain" description="HhH-GPD" evidence="3">
    <location>
        <begin position="150"/>
        <end position="306"/>
    </location>
</feature>
<evidence type="ECO:0000313" key="4">
    <source>
        <dbReference type="EMBL" id="HFW32377.1"/>
    </source>
</evidence>
<dbReference type="InterPro" id="IPR055137">
    <property type="entry name" value="AlkA-like_TBP-like"/>
</dbReference>
<dbReference type="GO" id="GO:0032131">
    <property type="term" value="F:alkylated DNA binding"/>
    <property type="evidence" value="ECO:0007669"/>
    <property type="project" value="TreeGrafter"/>
</dbReference>
<dbReference type="PANTHER" id="PTHR43003:SF5">
    <property type="entry name" value="DNA-3-METHYLADENINE GLYCOSYLASE"/>
    <property type="match status" value="1"/>
</dbReference>
<dbReference type="Pfam" id="PF22394">
    <property type="entry name" value="AfAlkA-like_TBP-like"/>
    <property type="match status" value="1"/>
</dbReference>
<dbReference type="Gene3D" id="1.10.340.30">
    <property type="entry name" value="Hypothetical protein, domain 2"/>
    <property type="match status" value="1"/>
</dbReference>
<evidence type="ECO:0000256" key="1">
    <source>
        <dbReference type="ARBA" id="ARBA00022763"/>
    </source>
</evidence>
<dbReference type="GO" id="GO:0008725">
    <property type="term" value="F:DNA-3-methyladenine glycosylase activity"/>
    <property type="evidence" value="ECO:0007669"/>
    <property type="project" value="TreeGrafter"/>
</dbReference>
<dbReference type="GO" id="GO:0006285">
    <property type="term" value="P:base-excision repair, AP site formation"/>
    <property type="evidence" value="ECO:0007669"/>
    <property type="project" value="TreeGrafter"/>
</dbReference>
<keyword evidence="2" id="KW-0234">DNA repair</keyword>
<dbReference type="AlphaFoldDB" id="A0A7C3MAP0"/>
<protein>
    <submittedName>
        <fullName evidence="4">DNA-3-methyladenine glycosylase 2 family protein</fullName>
    </submittedName>
</protein>
<gene>
    <name evidence="4" type="ORF">ENW66_05435</name>
</gene>
<evidence type="ECO:0000256" key="2">
    <source>
        <dbReference type="ARBA" id="ARBA00023204"/>
    </source>
</evidence>
<dbReference type="InterPro" id="IPR011257">
    <property type="entry name" value="DNA_glycosylase"/>
</dbReference>
<sequence length="314" mass="36528">MNFKAYNHIIHNGCTERRVKKVVNMWRIELCGVNWDVKMKFFMLPDLPTPDVVEGDSWRRAILLEDKAFAVLVHPEGEGKIAVKGNFSSREWKKIREKLVEYFGLQNPEKLYEFMEGDEKLRMLKELFYGFGRAGLISMSVFEGIVKAIIQQQISFAVAEKIAARIVQRFGKTFEWNGLRFYSFPTQRAIVKAGYENLKDCGLSRRKAELILEIAGEENLEELKNASEDEAYEYLTSFRGIGKWTAELILSMVLGKNVFPADDLGVRRAVSNLYFNGELQNAEKIREVAKIRFGRYSRDILFYLFLYDRFFSKK</sequence>
<dbReference type="GO" id="GO:0032993">
    <property type="term" value="C:protein-DNA complex"/>
    <property type="evidence" value="ECO:0007669"/>
    <property type="project" value="TreeGrafter"/>
</dbReference>
<keyword evidence="1" id="KW-0227">DNA damage</keyword>
<dbReference type="InterPro" id="IPR023170">
    <property type="entry name" value="HhH_base_excis_C"/>
</dbReference>
<organism evidence="4">
    <name type="scientific">Archaeoglobus fulgidus</name>
    <dbReference type="NCBI Taxonomy" id="2234"/>
    <lineage>
        <taxon>Archaea</taxon>
        <taxon>Methanobacteriati</taxon>
        <taxon>Methanobacteriota</taxon>
        <taxon>Archaeoglobi</taxon>
        <taxon>Archaeoglobales</taxon>
        <taxon>Archaeoglobaceae</taxon>
        <taxon>Archaeoglobus</taxon>
    </lineage>
</organism>
<dbReference type="InterPro" id="IPR003265">
    <property type="entry name" value="HhH-GPD_domain"/>
</dbReference>
<dbReference type="SMART" id="SM00478">
    <property type="entry name" value="ENDO3c"/>
    <property type="match status" value="1"/>
</dbReference>
<dbReference type="Gene3D" id="3.30.310.20">
    <property type="entry name" value="DNA-3-methyladenine glycosylase AlkA, N-terminal domain"/>
    <property type="match status" value="1"/>
</dbReference>
<dbReference type="CDD" id="cd00056">
    <property type="entry name" value="ENDO3c"/>
    <property type="match status" value="1"/>
</dbReference>
<dbReference type="GO" id="GO:0006307">
    <property type="term" value="P:DNA alkylation repair"/>
    <property type="evidence" value="ECO:0007669"/>
    <property type="project" value="TreeGrafter"/>
</dbReference>